<accession>A0AAX3VZB4</accession>
<evidence type="ECO:0000256" key="2">
    <source>
        <dbReference type="ARBA" id="ARBA00023125"/>
    </source>
</evidence>
<dbReference type="InterPro" id="IPR018060">
    <property type="entry name" value="HTH_AraC"/>
</dbReference>
<dbReference type="InterPro" id="IPR009057">
    <property type="entry name" value="Homeodomain-like_sf"/>
</dbReference>
<organism evidence="5 6">
    <name type="scientific">Aeromonas salmonicida</name>
    <dbReference type="NCBI Taxonomy" id="645"/>
    <lineage>
        <taxon>Bacteria</taxon>
        <taxon>Pseudomonadati</taxon>
        <taxon>Pseudomonadota</taxon>
        <taxon>Gammaproteobacteria</taxon>
        <taxon>Aeromonadales</taxon>
        <taxon>Aeromonadaceae</taxon>
        <taxon>Aeromonas</taxon>
    </lineage>
</organism>
<keyword evidence="1" id="KW-0805">Transcription regulation</keyword>
<dbReference type="PROSITE" id="PS01124">
    <property type="entry name" value="HTH_ARAC_FAMILY_2"/>
    <property type="match status" value="1"/>
</dbReference>
<dbReference type="SMART" id="SM00342">
    <property type="entry name" value="HTH_ARAC"/>
    <property type="match status" value="1"/>
</dbReference>
<dbReference type="InterPro" id="IPR050908">
    <property type="entry name" value="SmbC-like"/>
</dbReference>
<dbReference type="SUPFAM" id="SSF46689">
    <property type="entry name" value="Homeodomain-like"/>
    <property type="match status" value="2"/>
</dbReference>
<feature type="domain" description="HTH araC/xylS-type" evidence="4">
    <location>
        <begin position="15"/>
        <end position="114"/>
    </location>
</feature>
<gene>
    <name evidence="5" type="ORF">QLQ87_07840</name>
</gene>
<dbReference type="AlphaFoldDB" id="A0AAX3VZB4"/>
<protein>
    <submittedName>
        <fullName evidence="5">AraC family transcriptional regulator</fullName>
    </submittedName>
</protein>
<dbReference type="PANTHER" id="PTHR40055:SF1">
    <property type="entry name" value="TRANSCRIPTIONAL REGULATOR YGIV-RELATED"/>
    <property type="match status" value="1"/>
</dbReference>
<dbReference type="RefSeq" id="WP_282684486.1">
    <property type="nucleotide sequence ID" value="NZ_CP124841.1"/>
</dbReference>
<evidence type="ECO:0000259" key="4">
    <source>
        <dbReference type="PROSITE" id="PS01124"/>
    </source>
</evidence>
<dbReference type="PRINTS" id="PR00032">
    <property type="entry name" value="HTHARAC"/>
</dbReference>
<keyword evidence="2" id="KW-0238">DNA-binding</keyword>
<dbReference type="Proteomes" id="UP001239426">
    <property type="component" value="Chromosome"/>
</dbReference>
<keyword evidence="3" id="KW-0804">Transcription</keyword>
<reference evidence="5" key="1">
    <citation type="submission" date="2023-05" db="EMBL/GenBank/DDBJ databases">
        <title>Aeromonas salmonicida 57, complete genome.</title>
        <authorList>
            <person name="Shao L."/>
        </authorList>
    </citation>
    <scope>NUCLEOTIDE SEQUENCE</scope>
    <source>
        <strain evidence="5">57</strain>
    </source>
</reference>
<name>A0AAX3VZB4_AERSA</name>
<dbReference type="PANTHER" id="PTHR40055">
    <property type="entry name" value="TRANSCRIPTIONAL REGULATOR YGIV-RELATED"/>
    <property type="match status" value="1"/>
</dbReference>
<dbReference type="InterPro" id="IPR018062">
    <property type="entry name" value="HTH_AraC-typ_CS"/>
</dbReference>
<dbReference type="GO" id="GO:0003700">
    <property type="term" value="F:DNA-binding transcription factor activity"/>
    <property type="evidence" value="ECO:0007669"/>
    <property type="project" value="InterPro"/>
</dbReference>
<sequence length="191" mass="21563">MVGKESSLDYRKPVFKAMDYISQHLDDNPSLDEVAMAAAISTFHFHRIFKTMVGETIAGFTRRLRMERAARRLLAAPQSDITTLAIAAGFSSSQNFAKAFRLHFAMSPSEYRQQQGGNWKSKIGNDPLPFETYDGLVMHPVTEHQGLLQGASVKQMPARRVAYMRRMGPMARRPASKPIGIYSHCSRQTRR</sequence>
<dbReference type="EMBL" id="CP124841">
    <property type="protein sequence ID" value="WHF38244.1"/>
    <property type="molecule type" value="Genomic_DNA"/>
</dbReference>
<dbReference type="InterPro" id="IPR020449">
    <property type="entry name" value="Tscrpt_reg_AraC-type_HTH"/>
</dbReference>
<evidence type="ECO:0000256" key="1">
    <source>
        <dbReference type="ARBA" id="ARBA00023015"/>
    </source>
</evidence>
<evidence type="ECO:0000313" key="6">
    <source>
        <dbReference type="Proteomes" id="UP001239426"/>
    </source>
</evidence>
<dbReference type="Pfam" id="PF12833">
    <property type="entry name" value="HTH_18"/>
    <property type="match status" value="1"/>
</dbReference>
<dbReference type="PROSITE" id="PS00041">
    <property type="entry name" value="HTH_ARAC_FAMILY_1"/>
    <property type="match status" value="1"/>
</dbReference>
<evidence type="ECO:0000313" key="5">
    <source>
        <dbReference type="EMBL" id="WHF38244.1"/>
    </source>
</evidence>
<evidence type="ECO:0000256" key="3">
    <source>
        <dbReference type="ARBA" id="ARBA00023163"/>
    </source>
</evidence>
<proteinExistence type="predicted"/>
<dbReference type="GO" id="GO:0043565">
    <property type="term" value="F:sequence-specific DNA binding"/>
    <property type="evidence" value="ECO:0007669"/>
    <property type="project" value="InterPro"/>
</dbReference>
<dbReference type="Gene3D" id="1.10.10.60">
    <property type="entry name" value="Homeodomain-like"/>
    <property type="match status" value="2"/>
</dbReference>